<name>C6HTW4_9BACT</name>
<dbReference type="GO" id="GO:0003697">
    <property type="term" value="F:single-stranded DNA binding"/>
    <property type="evidence" value="ECO:0007669"/>
    <property type="project" value="InterPro"/>
</dbReference>
<gene>
    <name evidence="3" type="ORF">UBAL3_44810030</name>
</gene>
<dbReference type="Proteomes" id="UP000009374">
    <property type="component" value="Unassembled WGS sequence"/>
</dbReference>
<feature type="domain" description="Polyvalent protein metallopeptidase" evidence="2">
    <location>
        <begin position="153"/>
        <end position="278"/>
    </location>
</feature>
<accession>C6HTW4</accession>
<sequence>MGRDDNERQSYRQKVTDDLVRMIGEGTAPWQRPWDGSAALSMPHNPVSNVRYRGMNLLWLMSRGGDDPRWMTYKQAESKGWQVKKGERGTQIEYWKWRDTKTESDPETHETTLVTTERRVPQVFHATVFNARQIEGIPPRDLVEKPAPFPPIERVEAILRNSGAGIHHDGGDRAYYSPSSDSIHLPPRSSFGTEKDYYGTALHELGHWTGHQSRLNRDLSGGFGTEKYAREELRAEIGSFFLAVETGIPHDPGRHASYVDSWISALTKDPNEIFRASRDAGLIADYVMAFDLVRQAERNAGKKRPDVPEEREPAARTFLVAPRKKAEGELAPDYTGLVVIGKAPHKVDLWKDGQIQIARRDADRFTAVGSGRLSPSGPGELSGPVPVQIGPEGKTSVALGIRGLGSGTPIRLSVSEGRTEKVLRNNPSNERGVGI</sequence>
<proteinExistence type="predicted"/>
<keyword evidence="4" id="KW-1185">Reference proteome</keyword>
<dbReference type="AlphaFoldDB" id="C6HTW4"/>
<protein>
    <submittedName>
        <fullName evidence="3">Putative DNA primase (TraC)</fullName>
    </submittedName>
</protein>
<evidence type="ECO:0000259" key="1">
    <source>
        <dbReference type="Pfam" id="PF08401"/>
    </source>
</evidence>
<evidence type="ECO:0000313" key="4">
    <source>
        <dbReference type="Proteomes" id="UP000009374"/>
    </source>
</evidence>
<organism evidence="3 4">
    <name type="scientific">Leptospirillum ferrodiazotrophum</name>
    <dbReference type="NCBI Taxonomy" id="412449"/>
    <lineage>
        <taxon>Bacteria</taxon>
        <taxon>Pseudomonadati</taxon>
        <taxon>Nitrospirota</taxon>
        <taxon>Nitrospiria</taxon>
        <taxon>Nitrospirales</taxon>
        <taxon>Nitrospiraceae</taxon>
        <taxon>Leptospirillum</taxon>
    </lineage>
</organism>
<dbReference type="Pfam" id="PF18818">
    <property type="entry name" value="MPTase-PolyVal"/>
    <property type="match status" value="1"/>
</dbReference>
<dbReference type="Pfam" id="PF08401">
    <property type="entry name" value="ArdcN"/>
    <property type="match status" value="1"/>
</dbReference>
<evidence type="ECO:0000313" key="3">
    <source>
        <dbReference type="EMBL" id="EES53892.1"/>
    </source>
</evidence>
<feature type="domain" description="N-terminal" evidence="1">
    <location>
        <begin position="10"/>
        <end position="129"/>
    </location>
</feature>
<reference evidence="3 4" key="1">
    <citation type="journal article" date="2009" name="Appl. Environ. Microbiol.">
        <title>Community genomic and proteomic analyses of chemoautotrophic iron-oxidizing "Leptospirillum rubarum" (Group II) and "Leptospirillum ferrodiazotrophum" (Group III) bacteria in acid mine drainage biofilms.</title>
        <authorList>
            <person name="Goltsman D.S."/>
            <person name="Denef V.J."/>
            <person name="Singer S.W."/>
            <person name="VerBerkmoes N.C."/>
            <person name="Lefsrud M."/>
            <person name="Mueller R.S."/>
            <person name="Dick G.J."/>
            <person name="Sun C.L."/>
            <person name="Wheeler K.E."/>
            <person name="Zemla A."/>
            <person name="Baker B.J."/>
            <person name="Hauser L."/>
            <person name="Land M."/>
            <person name="Shah M.B."/>
            <person name="Thelen M.P."/>
            <person name="Hettich R.L."/>
            <person name="Banfield J.F."/>
        </authorList>
    </citation>
    <scope>NUCLEOTIDE SEQUENCE [LARGE SCALE GENOMIC DNA]</scope>
</reference>
<evidence type="ECO:0000259" key="2">
    <source>
        <dbReference type="Pfam" id="PF18818"/>
    </source>
</evidence>
<dbReference type="InterPro" id="IPR041459">
    <property type="entry name" value="MPTase-PolyVal"/>
</dbReference>
<dbReference type="InterPro" id="IPR013610">
    <property type="entry name" value="ArdC_N"/>
</dbReference>
<dbReference type="EMBL" id="GG693852">
    <property type="protein sequence ID" value="EES53892.1"/>
    <property type="molecule type" value="Genomic_DNA"/>
</dbReference>